<dbReference type="PANTHER" id="PTHR11904:SF9">
    <property type="entry name" value="PURINE NUCLEOSIDE PHOSPHORYLASE-RELATED"/>
    <property type="match status" value="1"/>
</dbReference>
<dbReference type="UniPathway" id="UPA00606"/>
<proteinExistence type="inferred from homology"/>
<comment type="pathway">
    <text evidence="1">Purine metabolism; purine nucleoside salvage.</text>
</comment>
<dbReference type="InterPro" id="IPR011268">
    <property type="entry name" value="Purine_phosphorylase"/>
</dbReference>
<evidence type="ECO:0000313" key="8">
    <source>
        <dbReference type="EMBL" id="VAW38533.1"/>
    </source>
</evidence>
<gene>
    <name evidence="8" type="ORF">MNBD_GAMMA01-1547</name>
</gene>
<name>A0A3B0VDX9_9ZZZZ</name>
<dbReference type="EC" id="2.4.2.1" evidence="3"/>
<feature type="domain" description="Nucleoside phosphorylase" evidence="7">
    <location>
        <begin position="26"/>
        <end position="270"/>
    </location>
</feature>
<dbReference type="GO" id="GO:0009116">
    <property type="term" value="P:nucleoside metabolic process"/>
    <property type="evidence" value="ECO:0007669"/>
    <property type="project" value="InterPro"/>
</dbReference>
<dbReference type="InterPro" id="IPR035994">
    <property type="entry name" value="Nucleoside_phosphorylase_sf"/>
</dbReference>
<dbReference type="Gene3D" id="3.40.50.1580">
    <property type="entry name" value="Nucleoside phosphorylase domain"/>
    <property type="match status" value="1"/>
</dbReference>
<dbReference type="GO" id="GO:0004731">
    <property type="term" value="F:purine-nucleoside phosphorylase activity"/>
    <property type="evidence" value="ECO:0007669"/>
    <property type="project" value="UniProtKB-EC"/>
</dbReference>
<reference evidence="8" key="1">
    <citation type="submission" date="2018-06" db="EMBL/GenBank/DDBJ databases">
        <authorList>
            <person name="Zhirakovskaya E."/>
        </authorList>
    </citation>
    <scope>NUCLEOTIDE SEQUENCE</scope>
</reference>
<keyword evidence="5 8" id="KW-0808">Transferase</keyword>
<dbReference type="PANTHER" id="PTHR11904">
    <property type="entry name" value="METHYLTHIOADENOSINE/PURINE NUCLEOSIDE PHOSPHORYLASE"/>
    <property type="match status" value="1"/>
</dbReference>
<comment type="similarity">
    <text evidence="2">Belongs to the PNP/MTAP phosphorylase family.</text>
</comment>
<accession>A0A3B0VDX9</accession>
<evidence type="ECO:0000256" key="4">
    <source>
        <dbReference type="ARBA" id="ARBA00022676"/>
    </source>
</evidence>
<evidence type="ECO:0000256" key="3">
    <source>
        <dbReference type="ARBA" id="ARBA00011886"/>
    </source>
</evidence>
<organism evidence="8">
    <name type="scientific">hydrothermal vent metagenome</name>
    <dbReference type="NCBI Taxonomy" id="652676"/>
    <lineage>
        <taxon>unclassified sequences</taxon>
        <taxon>metagenomes</taxon>
        <taxon>ecological metagenomes</taxon>
    </lineage>
</organism>
<dbReference type="EMBL" id="UOEW01000207">
    <property type="protein sequence ID" value="VAW38533.1"/>
    <property type="molecule type" value="Genomic_DNA"/>
</dbReference>
<keyword evidence="4 8" id="KW-0328">Glycosyltransferase</keyword>
<dbReference type="NCBIfam" id="TIGR01697">
    <property type="entry name" value="PNPH-PUNA-XAPA"/>
    <property type="match status" value="1"/>
</dbReference>
<protein>
    <recommendedName>
        <fullName evidence="3">purine-nucleoside phosphorylase</fullName>
        <ecNumber evidence="3">2.4.2.1</ecNumber>
    </recommendedName>
    <alternativeName>
        <fullName evidence="6">Inosine-guanosine phosphorylase</fullName>
    </alternativeName>
</protein>
<evidence type="ECO:0000256" key="2">
    <source>
        <dbReference type="ARBA" id="ARBA00006751"/>
    </source>
</evidence>
<dbReference type="Pfam" id="PF01048">
    <property type="entry name" value="PNP_UDP_1"/>
    <property type="match status" value="1"/>
</dbReference>
<dbReference type="SUPFAM" id="SSF53167">
    <property type="entry name" value="Purine and uridine phosphorylases"/>
    <property type="match status" value="1"/>
</dbReference>
<dbReference type="PIRSF" id="PIRSF000477">
    <property type="entry name" value="PurNPase"/>
    <property type="match status" value="1"/>
</dbReference>
<evidence type="ECO:0000259" key="7">
    <source>
        <dbReference type="Pfam" id="PF01048"/>
    </source>
</evidence>
<evidence type="ECO:0000256" key="6">
    <source>
        <dbReference type="ARBA" id="ARBA00031036"/>
    </source>
</evidence>
<sequence>MANNHRAKKMECTKYIQSIATNFSPKVAMILGSGLGDFADSIKKIAEIPYTELDGFPISGVGGHAGKLILGTVAGVQVIAMQGRVHYYENAQVAAMKVPIHCFKQLGCELIILTNAAGSLDVKTGPGSIMLISDYINFTGVSPLFSETGNARFVNMVNAYDQDSRNQVLRIAKDNDMQLNQGVYAWMSGPQFETPAEINALRTLGVNAAGMSTVPETIIARQQQMKVLALSVITNYAAGMDDKELSHAQTIKYANIASPQFTTILTEFIRTY</sequence>
<dbReference type="InterPro" id="IPR000845">
    <property type="entry name" value="Nucleoside_phosphorylase_d"/>
</dbReference>
<evidence type="ECO:0000256" key="5">
    <source>
        <dbReference type="ARBA" id="ARBA00022679"/>
    </source>
</evidence>
<dbReference type="GO" id="GO:0005737">
    <property type="term" value="C:cytoplasm"/>
    <property type="evidence" value="ECO:0007669"/>
    <property type="project" value="TreeGrafter"/>
</dbReference>
<dbReference type="AlphaFoldDB" id="A0A3B0VDX9"/>
<dbReference type="CDD" id="cd09009">
    <property type="entry name" value="PNP-EcPNPII_like"/>
    <property type="match status" value="1"/>
</dbReference>
<dbReference type="NCBIfam" id="NF006054">
    <property type="entry name" value="PRK08202.1"/>
    <property type="match status" value="1"/>
</dbReference>
<evidence type="ECO:0000256" key="1">
    <source>
        <dbReference type="ARBA" id="ARBA00005058"/>
    </source>
</evidence>